<keyword evidence="5" id="KW-0804">Transcription</keyword>
<dbReference type="InterPro" id="IPR045867">
    <property type="entry name" value="DNA-dir_RpoC_beta_prime"/>
</dbReference>
<sequence length="294" mass="32975">MEHPKRRRLLASSRQPQASHPERTEDVIEGVNQPSEKLIVVSGTDSISLNMQDNTTLLFNVLLCCKEDDRLSSESFEWLLGANESRSLHALAAFGEMVGALAAQSIGAYCSALTQAKILLEYTTLARITAATEILYDPVDLESNHYTALVLRVCVVNDNETNVQNTKDNTVAQDDEFLKKIEQNMLGEMVLGDVSDIKKVFIKSDKRQRNAHFKELRAVTSFDGSYVNYRHLVILSDVMIYRGHSMSIPRHGINRVETGPLMRCFFEETAEILFGVPPLTLPLMSTVLPSDRTR</sequence>
<organism evidence="9 10">
    <name type="scientific">Planoprotostelium fungivorum</name>
    <dbReference type="NCBI Taxonomy" id="1890364"/>
    <lineage>
        <taxon>Eukaryota</taxon>
        <taxon>Amoebozoa</taxon>
        <taxon>Evosea</taxon>
        <taxon>Variosea</taxon>
        <taxon>Cavosteliida</taxon>
        <taxon>Cavosteliaceae</taxon>
        <taxon>Planoprotostelium</taxon>
    </lineage>
</organism>
<accession>A0A2P6MV55</accession>
<gene>
    <name evidence="9" type="ORF">PROFUN_15596</name>
</gene>
<dbReference type="InParanoid" id="A0A2P6MV55"/>
<keyword evidence="4" id="KW-0548">Nucleotidyltransferase</keyword>
<proteinExistence type="predicted"/>
<dbReference type="SUPFAM" id="SSF64484">
    <property type="entry name" value="beta and beta-prime subunits of DNA dependent RNA-polymerase"/>
    <property type="match status" value="1"/>
</dbReference>
<protein>
    <recommendedName>
        <fullName evidence="1">DNA-directed RNA polymerase</fullName>
        <ecNumber evidence="1">2.7.7.6</ecNumber>
    </recommendedName>
</protein>
<evidence type="ECO:0000256" key="1">
    <source>
        <dbReference type="ARBA" id="ARBA00012418"/>
    </source>
</evidence>
<evidence type="ECO:0000256" key="6">
    <source>
        <dbReference type="SAM" id="MobiDB-lite"/>
    </source>
</evidence>
<name>A0A2P6MV55_9EUKA</name>
<dbReference type="GO" id="GO:0006351">
    <property type="term" value="P:DNA-templated transcription"/>
    <property type="evidence" value="ECO:0007669"/>
    <property type="project" value="InterPro"/>
</dbReference>
<evidence type="ECO:0000313" key="9">
    <source>
        <dbReference type="EMBL" id="PRP75590.1"/>
    </source>
</evidence>
<dbReference type="OrthoDB" id="270392at2759"/>
<evidence type="ECO:0000259" key="8">
    <source>
        <dbReference type="Pfam" id="PF04998"/>
    </source>
</evidence>
<evidence type="ECO:0000256" key="5">
    <source>
        <dbReference type="ARBA" id="ARBA00023163"/>
    </source>
</evidence>
<dbReference type="GO" id="GO:0005665">
    <property type="term" value="C:RNA polymerase II, core complex"/>
    <property type="evidence" value="ECO:0007669"/>
    <property type="project" value="TreeGrafter"/>
</dbReference>
<dbReference type="InterPro" id="IPR007081">
    <property type="entry name" value="RNA_pol_Rpb1_5"/>
</dbReference>
<dbReference type="AlphaFoldDB" id="A0A2P6MV55"/>
<dbReference type="PANTHER" id="PTHR19376:SF37">
    <property type="entry name" value="DNA-DIRECTED RNA POLYMERASE II SUBUNIT RPB1"/>
    <property type="match status" value="1"/>
</dbReference>
<evidence type="ECO:0000259" key="7">
    <source>
        <dbReference type="Pfam" id="PF04992"/>
    </source>
</evidence>
<dbReference type="PANTHER" id="PTHR19376">
    <property type="entry name" value="DNA-DIRECTED RNA POLYMERASE"/>
    <property type="match status" value="1"/>
</dbReference>
<dbReference type="EC" id="2.7.7.6" evidence="1"/>
<dbReference type="GO" id="GO:0003899">
    <property type="term" value="F:DNA-directed RNA polymerase activity"/>
    <property type="evidence" value="ECO:0007669"/>
    <property type="project" value="UniProtKB-EC"/>
</dbReference>
<feature type="region of interest" description="Disordered" evidence="6">
    <location>
        <begin position="1"/>
        <end position="27"/>
    </location>
</feature>
<dbReference type="Pfam" id="PF04998">
    <property type="entry name" value="RNA_pol_Rpb1_5"/>
    <property type="match status" value="1"/>
</dbReference>
<dbReference type="GO" id="GO:0003677">
    <property type="term" value="F:DNA binding"/>
    <property type="evidence" value="ECO:0007669"/>
    <property type="project" value="InterPro"/>
</dbReference>
<keyword evidence="10" id="KW-1185">Reference proteome</keyword>
<reference evidence="9 10" key="1">
    <citation type="journal article" date="2018" name="Genome Biol. Evol.">
        <title>Multiple Roots of Fruiting Body Formation in Amoebozoa.</title>
        <authorList>
            <person name="Hillmann F."/>
            <person name="Forbes G."/>
            <person name="Novohradska S."/>
            <person name="Ferling I."/>
            <person name="Riege K."/>
            <person name="Groth M."/>
            <person name="Westermann M."/>
            <person name="Marz M."/>
            <person name="Spaller T."/>
            <person name="Winckler T."/>
            <person name="Schaap P."/>
            <person name="Glockner G."/>
        </authorList>
    </citation>
    <scope>NUCLEOTIDE SEQUENCE [LARGE SCALE GENOMIC DNA]</scope>
    <source>
        <strain evidence="9 10">Jena</strain>
    </source>
</reference>
<keyword evidence="3" id="KW-0808">Transferase</keyword>
<dbReference type="Pfam" id="PF04992">
    <property type="entry name" value="RNA_pol_Rpb1_6"/>
    <property type="match status" value="1"/>
</dbReference>
<dbReference type="InterPro" id="IPR007075">
    <property type="entry name" value="RNA_pol_Rpb1_6"/>
</dbReference>
<evidence type="ECO:0000313" key="10">
    <source>
        <dbReference type="Proteomes" id="UP000241769"/>
    </source>
</evidence>
<evidence type="ECO:0000256" key="3">
    <source>
        <dbReference type="ARBA" id="ARBA00022679"/>
    </source>
</evidence>
<feature type="domain" description="RNA polymerase Rpb1" evidence="7">
    <location>
        <begin position="25"/>
        <end position="86"/>
    </location>
</feature>
<evidence type="ECO:0000256" key="2">
    <source>
        <dbReference type="ARBA" id="ARBA00022478"/>
    </source>
</evidence>
<dbReference type="STRING" id="1890364.A0A2P6MV55"/>
<feature type="domain" description="RNA polymerase Rpb1" evidence="8">
    <location>
        <begin position="154"/>
        <end position="259"/>
    </location>
</feature>
<evidence type="ECO:0000256" key="4">
    <source>
        <dbReference type="ARBA" id="ARBA00022695"/>
    </source>
</evidence>
<keyword evidence="2" id="KW-0240">DNA-directed RNA polymerase</keyword>
<dbReference type="EMBL" id="MDYQ01000374">
    <property type="protein sequence ID" value="PRP75590.1"/>
    <property type="molecule type" value="Genomic_DNA"/>
</dbReference>
<comment type="caution">
    <text evidence="9">The sequence shown here is derived from an EMBL/GenBank/DDBJ whole genome shotgun (WGS) entry which is preliminary data.</text>
</comment>
<dbReference type="Proteomes" id="UP000241769">
    <property type="component" value="Unassembled WGS sequence"/>
</dbReference>